<organism evidence="1 2">
    <name type="scientific">Halobacillus naozhouensis</name>
    <dbReference type="NCBI Taxonomy" id="554880"/>
    <lineage>
        <taxon>Bacteria</taxon>
        <taxon>Bacillati</taxon>
        <taxon>Bacillota</taxon>
        <taxon>Bacilli</taxon>
        <taxon>Bacillales</taxon>
        <taxon>Bacillaceae</taxon>
        <taxon>Halobacillus</taxon>
    </lineage>
</organism>
<dbReference type="Proteomes" id="UP001221597">
    <property type="component" value="Chromosome"/>
</dbReference>
<proteinExistence type="predicted"/>
<keyword evidence="2" id="KW-1185">Reference proteome</keyword>
<reference evidence="1 2" key="1">
    <citation type="submission" date="2023-04" db="EMBL/GenBank/DDBJ databases">
        <title>Genome sequence of Halobacillus naozhouensis KACC 21980.</title>
        <authorList>
            <person name="Kim S."/>
            <person name="Heo J."/>
            <person name="Kwon S.-W."/>
        </authorList>
    </citation>
    <scope>NUCLEOTIDE SEQUENCE [LARGE SCALE GENOMIC DNA]</scope>
    <source>
        <strain evidence="1 2">KCTC 13234</strain>
    </source>
</reference>
<evidence type="ECO:0000313" key="2">
    <source>
        <dbReference type="Proteomes" id="UP001221597"/>
    </source>
</evidence>
<evidence type="ECO:0000313" key="1">
    <source>
        <dbReference type="EMBL" id="WFT76242.1"/>
    </source>
</evidence>
<gene>
    <name evidence="1" type="ORF">P9989_07730</name>
</gene>
<accession>A0ABY8J3R8</accession>
<dbReference type="EMBL" id="CP121671">
    <property type="protein sequence ID" value="WFT76242.1"/>
    <property type="molecule type" value="Genomic_DNA"/>
</dbReference>
<dbReference type="RefSeq" id="WP_283078196.1">
    <property type="nucleotide sequence ID" value="NZ_CP121671.1"/>
</dbReference>
<sequence length="162" mass="18897">MAGDFLFDIEWGGLQELEEEFDKMEEEFEEILVDEYTKYGLLVEEGSKALVHRDHGDLEESIHFDKGEIEGESVVVEGGSNLPYALRRHEEPYRMGVYDKYDNGTKYPGYYVNGRGRKTHRKPNWRGYKPGRKYLANAIIATEEDYNIMNLRVLNRTFGEES</sequence>
<name>A0ABY8J3R8_9BACI</name>
<protein>
    <submittedName>
        <fullName evidence="1">HK97 gp10 family phage protein</fullName>
    </submittedName>
</protein>